<dbReference type="InterPro" id="IPR014030">
    <property type="entry name" value="Ketoacyl_synth_N"/>
</dbReference>
<keyword evidence="8" id="KW-1185">Reference proteome</keyword>
<dbReference type="PANTHER" id="PTHR43775:SF50">
    <property type="entry name" value="HIGHLY REDUCING POLYKETIDE SYNTHASE SRDA"/>
    <property type="match status" value="1"/>
</dbReference>
<dbReference type="InterPro" id="IPR016036">
    <property type="entry name" value="Malonyl_transacylase_ACP-bd"/>
</dbReference>
<evidence type="ECO:0000259" key="6">
    <source>
        <dbReference type="PROSITE" id="PS52019"/>
    </source>
</evidence>
<evidence type="ECO:0008006" key="9">
    <source>
        <dbReference type="Google" id="ProtNLM"/>
    </source>
</evidence>
<dbReference type="SUPFAM" id="SSF55048">
    <property type="entry name" value="Probable ACP-binding domain of malonyl-CoA ACP transacylase"/>
    <property type="match status" value="1"/>
</dbReference>
<dbReference type="Pfam" id="PF22621">
    <property type="entry name" value="CurL-like_PKS_C"/>
    <property type="match status" value="1"/>
</dbReference>
<dbReference type="InterPro" id="IPR014031">
    <property type="entry name" value="Ketoacyl_synth_C"/>
</dbReference>
<sequence>MSRPAHNGNGTAETGESEPIAIVGMGCRLAGGVRDVPGLWEFLRDQKCGLQDYAEPRFNGKGFYHPNPDRPGTAAAKGGFLLAEDPRLFDSAFFGITDIEAETLDASQRKLLEVTYEAFENAGETWESVSGSRTGVFVADISFDNYVSQVRDWDFSGKYSATGSFPNMLANRLHYIFNLRGPSLLINSACTSAMYALHLAINSLRNGDCDSAIVAGSNWIMDPNSHIAMGKLGALSPTSRSHTFDASADGYARGEGFAALYLKRASQAVRDGSPIRALVMGTAINANGRTSGITNPSGTAQEAVIRKAYENAGGLDPSETTYLECHGTGTRVGDPIEVMAAGNVFSPARSNAIEDRLLVGSVKTNLGHLEGACALAGILKVVAALEAGEIPPSLGVETLNPRIDFDKAKAQVVRHVMPWPKNALRRASVTSAGFGGTNGHCIIDHVHNVMPNYVKPGVYNAGAIQINGSQTNGLASASVGDGIPKPMTLERPHSPVVNVPNMTRKADAGTHQLVLLPFSAHNEASLKANMDVLSRIIHQHSLADVAYTLAAKRSRFSQRAFRIVDKDRVAVGAHHDHANGNANGNDKDHDQKAFFSASPQPVRIGFAFTGQGAQWHAMGVELFAYGVFRAAIAHLDGVLGMLPEPPSWKIADVLNGSCDKNLVQTPAVSQTACTALQIGLVDLLGSWSVRPVGVVGHSSGEMAAAYAAGRITAAEAIIIAYLRGRTVSSNKKRGGMLAVGLGPEQAAEYLAGMEKEVKVAAINSPDSTTWSGNADTVEALSAKLDRDGVFNRLLRTGGLAYHSHHMVPLGAEYAEAILGGLERLEGLEKSYYPRVPWVSSVTPEKDISTSPEQVTASYWRANLESPVRFSDAVSKLLSLEGLEVGALVEIGPHPALKSPLRQIIKSLGKSIPHVASLNRTEDGRRSLLCLAGTLFGLNAEVNLVAVNATDELGAGAAMRGLAHGCTTIDLPPYQYTYGPINYHESRLSKDYRLRREPRHDLLGSKVAGTTRLRPQWRNLITVKDLPWLEDHRVPPHVLFPGAAHIINAMVAAEASYREFPDALPITGYTLRNVSIKKTLIVPEDHHGIEIVLSMELEDTATAKSPGWASFSVSSVVRDSAQWTEHCTGHVRVEVSALDPAAPIDMAMDARPVDPQAWYSRFADLGLQFGPSFQGYSDLQADPAQNLASAKIALRTTADLDSLLATEVRPKSPLCSSPFICPECGSRRVTINLQMTGPVLSPAASNAACGVPTPSCKC</sequence>
<dbReference type="SMART" id="SM00827">
    <property type="entry name" value="PKS_AT"/>
    <property type="match status" value="1"/>
</dbReference>
<feature type="domain" description="PKS/mFAS DH" evidence="6">
    <location>
        <begin position="999"/>
        <end position="1257"/>
    </location>
</feature>
<name>A0A8H4RNG6_9HELO</name>
<dbReference type="OrthoDB" id="329835at2759"/>
<dbReference type="Pfam" id="PF00698">
    <property type="entry name" value="Acyl_transf_1"/>
    <property type="match status" value="1"/>
</dbReference>
<dbReference type="PANTHER" id="PTHR43775">
    <property type="entry name" value="FATTY ACID SYNTHASE"/>
    <property type="match status" value="1"/>
</dbReference>
<organism evidence="7 8">
    <name type="scientific">Cudoniella acicularis</name>
    <dbReference type="NCBI Taxonomy" id="354080"/>
    <lineage>
        <taxon>Eukaryota</taxon>
        <taxon>Fungi</taxon>
        <taxon>Dikarya</taxon>
        <taxon>Ascomycota</taxon>
        <taxon>Pezizomycotina</taxon>
        <taxon>Leotiomycetes</taxon>
        <taxon>Helotiales</taxon>
        <taxon>Tricladiaceae</taxon>
        <taxon>Cudoniella</taxon>
    </lineage>
</organism>
<dbReference type="Pfam" id="PF21089">
    <property type="entry name" value="PKS_DH_N"/>
    <property type="match status" value="1"/>
</dbReference>
<evidence type="ECO:0000256" key="1">
    <source>
        <dbReference type="ARBA" id="ARBA00022450"/>
    </source>
</evidence>
<dbReference type="InterPro" id="IPR042104">
    <property type="entry name" value="PKS_dehydratase_sf"/>
</dbReference>
<evidence type="ECO:0000256" key="3">
    <source>
        <dbReference type="ARBA" id="ARBA00022679"/>
    </source>
</evidence>
<dbReference type="GO" id="GO:0044550">
    <property type="term" value="P:secondary metabolite biosynthetic process"/>
    <property type="evidence" value="ECO:0007669"/>
    <property type="project" value="TreeGrafter"/>
</dbReference>
<evidence type="ECO:0000256" key="4">
    <source>
        <dbReference type="PROSITE-ProRule" id="PRU01363"/>
    </source>
</evidence>
<dbReference type="InterPro" id="IPR050091">
    <property type="entry name" value="PKS_NRPS_Biosynth_Enz"/>
</dbReference>
<dbReference type="SUPFAM" id="SSF52151">
    <property type="entry name" value="FabD/lysophospholipase-like"/>
    <property type="match status" value="1"/>
</dbReference>
<dbReference type="GO" id="GO:0004315">
    <property type="term" value="F:3-oxoacyl-[acyl-carrier-protein] synthase activity"/>
    <property type="evidence" value="ECO:0007669"/>
    <property type="project" value="InterPro"/>
</dbReference>
<feature type="region of interest" description="C-terminal hotdog fold" evidence="4">
    <location>
        <begin position="1149"/>
        <end position="1257"/>
    </location>
</feature>
<proteinExistence type="predicted"/>
<dbReference type="PROSITE" id="PS52019">
    <property type="entry name" value="PKS_MFAS_DH"/>
    <property type="match status" value="1"/>
</dbReference>
<evidence type="ECO:0000256" key="2">
    <source>
        <dbReference type="ARBA" id="ARBA00022553"/>
    </source>
</evidence>
<dbReference type="Pfam" id="PF00109">
    <property type="entry name" value="ketoacyl-synt"/>
    <property type="match status" value="1"/>
</dbReference>
<dbReference type="InterPro" id="IPR016039">
    <property type="entry name" value="Thiolase-like"/>
</dbReference>
<dbReference type="Proteomes" id="UP000566819">
    <property type="component" value="Unassembled WGS sequence"/>
</dbReference>
<gene>
    <name evidence="7" type="ORF">G7Y89_g4929</name>
</gene>
<dbReference type="GO" id="GO:0004312">
    <property type="term" value="F:fatty acid synthase activity"/>
    <property type="evidence" value="ECO:0007669"/>
    <property type="project" value="TreeGrafter"/>
</dbReference>
<dbReference type="SMART" id="SM00826">
    <property type="entry name" value="PKS_DH"/>
    <property type="match status" value="1"/>
</dbReference>
<feature type="domain" description="Ketosynthase family 3 (KS3)" evidence="5">
    <location>
        <begin position="17"/>
        <end position="445"/>
    </location>
</feature>
<comment type="caution">
    <text evidence="7">The sequence shown here is derived from an EMBL/GenBank/DDBJ whole genome shotgun (WGS) entry which is preliminary data.</text>
</comment>
<comment type="caution">
    <text evidence="4">Lacks conserved residue(s) required for the propagation of feature annotation.</text>
</comment>
<dbReference type="SUPFAM" id="SSF53901">
    <property type="entry name" value="Thiolase-like"/>
    <property type="match status" value="1"/>
</dbReference>
<keyword evidence="1" id="KW-0596">Phosphopantetheine</keyword>
<dbReference type="InterPro" id="IPR049551">
    <property type="entry name" value="PKS_DH_C"/>
</dbReference>
<dbReference type="Gene3D" id="3.30.70.3290">
    <property type="match status" value="1"/>
</dbReference>
<dbReference type="InterPro" id="IPR032821">
    <property type="entry name" value="PKS_assoc"/>
</dbReference>
<dbReference type="InterPro" id="IPR014043">
    <property type="entry name" value="Acyl_transferase_dom"/>
</dbReference>
<dbReference type="InterPro" id="IPR018201">
    <property type="entry name" value="Ketoacyl_synth_AS"/>
</dbReference>
<feature type="region of interest" description="N-terminal hotdog fold" evidence="4">
    <location>
        <begin position="999"/>
        <end position="1137"/>
    </location>
</feature>
<dbReference type="AlphaFoldDB" id="A0A8H4RNG6"/>
<keyword evidence="2" id="KW-0597">Phosphoprotein</keyword>
<dbReference type="EMBL" id="JAAMPI010000280">
    <property type="protein sequence ID" value="KAF4633197.1"/>
    <property type="molecule type" value="Genomic_DNA"/>
</dbReference>
<dbReference type="PROSITE" id="PS52004">
    <property type="entry name" value="KS3_2"/>
    <property type="match status" value="1"/>
</dbReference>
<dbReference type="Gene3D" id="3.40.366.10">
    <property type="entry name" value="Malonyl-Coenzyme A Acyl Carrier Protein, domain 2"/>
    <property type="match status" value="1"/>
</dbReference>
<dbReference type="GO" id="GO:0006633">
    <property type="term" value="P:fatty acid biosynthetic process"/>
    <property type="evidence" value="ECO:0007669"/>
    <property type="project" value="InterPro"/>
</dbReference>
<reference evidence="7 8" key="1">
    <citation type="submission" date="2020-03" db="EMBL/GenBank/DDBJ databases">
        <title>Draft Genome Sequence of Cudoniella acicularis.</title>
        <authorList>
            <person name="Buettner E."/>
            <person name="Kellner H."/>
        </authorList>
    </citation>
    <scope>NUCLEOTIDE SEQUENCE [LARGE SCALE GENOMIC DNA]</scope>
    <source>
        <strain evidence="7 8">DSM 108380</strain>
    </source>
</reference>
<evidence type="ECO:0000313" key="8">
    <source>
        <dbReference type="Proteomes" id="UP000566819"/>
    </source>
</evidence>
<dbReference type="InterPro" id="IPR049900">
    <property type="entry name" value="PKS_mFAS_DH"/>
</dbReference>
<dbReference type="Pfam" id="PF02801">
    <property type="entry name" value="Ketoacyl-synt_C"/>
    <property type="match status" value="1"/>
</dbReference>
<dbReference type="InterPro" id="IPR020841">
    <property type="entry name" value="PKS_Beta-ketoAc_synthase_dom"/>
</dbReference>
<dbReference type="InterPro" id="IPR001227">
    <property type="entry name" value="Ac_transferase_dom_sf"/>
</dbReference>
<dbReference type="Pfam" id="PF16197">
    <property type="entry name" value="KAsynt_C_assoc"/>
    <property type="match status" value="1"/>
</dbReference>
<dbReference type="SMART" id="SM00825">
    <property type="entry name" value="PKS_KS"/>
    <property type="match status" value="1"/>
</dbReference>
<dbReference type="PROSITE" id="PS00606">
    <property type="entry name" value="KS3_1"/>
    <property type="match status" value="1"/>
</dbReference>
<dbReference type="Pfam" id="PF14765">
    <property type="entry name" value="PS-DH"/>
    <property type="match status" value="1"/>
</dbReference>
<dbReference type="InterPro" id="IPR016035">
    <property type="entry name" value="Acyl_Trfase/lysoPLipase"/>
</dbReference>
<protein>
    <recommendedName>
        <fullName evidence="9">Polyketide synthase</fullName>
    </recommendedName>
</protein>
<keyword evidence="3" id="KW-0808">Transferase</keyword>
<evidence type="ECO:0000259" key="5">
    <source>
        <dbReference type="PROSITE" id="PS52004"/>
    </source>
</evidence>
<dbReference type="Gene3D" id="3.40.47.10">
    <property type="match status" value="1"/>
</dbReference>
<dbReference type="InterPro" id="IPR049552">
    <property type="entry name" value="PKS_DH_N"/>
</dbReference>
<dbReference type="Gene3D" id="3.10.129.110">
    <property type="entry name" value="Polyketide synthase dehydratase"/>
    <property type="match status" value="1"/>
</dbReference>
<evidence type="ECO:0000313" key="7">
    <source>
        <dbReference type="EMBL" id="KAF4633197.1"/>
    </source>
</evidence>
<dbReference type="CDD" id="cd00833">
    <property type="entry name" value="PKS"/>
    <property type="match status" value="1"/>
</dbReference>
<accession>A0A8H4RNG6</accession>
<dbReference type="InterPro" id="IPR020807">
    <property type="entry name" value="PKS_DH"/>
</dbReference>